<dbReference type="InterPro" id="IPR022310">
    <property type="entry name" value="NAD/GMP_synthase"/>
</dbReference>
<evidence type="ECO:0000256" key="1">
    <source>
        <dbReference type="ARBA" id="ARBA00005859"/>
    </source>
</evidence>
<dbReference type="Pfam" id="PF02540">
    <property type="entry name" value="NAD_synthase"/>
    <property type="match status" value="1"/>
</dbReference>
<reference evidence="13" key="1">
    <citation type="journal article" date="2019" name="Int. J. Syst. Evol. Microbiol.">
        <title>The Global Catalogue of Microorganisms (GCM) 10K type strain sequencing project: providing services to taxonomists for standard genome sequencing and annotation.</title>
        <authorList>
            <consortium name="The Broad Institute Genomics Platform"/>
            <consortium name="The Broad Institute Genome Sequencing Center for Infectious Disease"/>
            <person name="Wu L."/>
            <person name="Ma J."/>
        </authorList>
    </citation>
    <scope>NUCLEOTIDE SEQUENCE [LARGE SCALE GENOMIC DNA]</scope>
    <source>
        <strain evidence="13">JCM 14193</strain>
    </source>
</reference>
<dbReference type="HAMAP" id="MF_00193">
    <property type="entry name" value="NadE_ammonia_dep"/>
    <property type="match status" value="1"/>
</dbReference>
<comment type="subunit">
    <text evidence="8">Homodimer.</text>
</comment>
<evidence type="ECO:0000259" key="11">
    <source>
        <dbReference type="Pfam" id="PF02540"/>
    </source>
</evidence>
<dbReference type="RefSeq" id="WP_343782180.1">
    <property type="nucleotide sequence ID" value="NZ_BAAACZ010000009.1"/>
</dbReference>
<feature type="binding site" evidence="8">
    <location>
        <position position="189"/>
    </location>
    <ligand>
        <name>ATP</name>
        <dbReference type="ChEBI" id="CHEBI:30616"/>
    </ligand>
</feature>
<sequence>MDQHIKQLTQWLKETVKESKTNGLVVGLSGGIDSTVVAYLIKRAFKDDSLGVIMPCKSTEADAEDAELVVEGSGINHLTINLTDQHDALFNNIKQQIEKNGEWNEDKQQLADANLRARLRMSTLYTIATNYNYLVVGTDNQAEWYTGYFTKYGDGGVDLAPLLHYTKSEVRELARTLGVPEQIIKKAPSAGLWHGQTDEEEMGVSYNSIDAFLNGETVSDEDAEIIESMHQRTAHKRALPKSPPDFHHFTLE</sequence>
<feature type="binding site" evidence="8">
    <location>
        <position position="158"/>
    </location>
    <ligand>
        <name>deamido-NAD(+)</name>
        <dbReference type="ChEBI" id="CHEBI:58437"/>
        <note>ligand shared between two neighboring subunits</note>
    </ligand>
</feature>
<keyword evidence="3 8" id="KW-0479">Metal-binding</keyword>
<dbReference type="EC" id="6.3.1.5" evidence="8 10"/>
<evidence type="ECO:0000256" key="9">
    <source>
        <dbReference type="RuleBase" id="RU003811"/>
    </source>
</evidence>
<protein>
    <recommendedName>
        <fullName evidence="8 10">NH(3)-dependent NAD(+) synthetase</fullName>
        <ecNumber evidence="8 10">6.3.1.5</ecNumber>
    </recommendedName>
</protein>
<feature type="binding site" description="in other chain" evidence="8">
    <location>
        <begin position="235"/>
        <end position="236"/>
    </location>
    <ligand>
        <name>deamido-NAD(+)</name>
        <dbReference type="ChEBI" id="CHEBI:58437"/>
        <note>ligand shared between two neighboring subunits</note>
    </ligand>
</feature>
<evidence type="ECO:0000256" key="8">
    <source>
        <dbReference type="HAMAP-Rule" id="MF_00193"/>
    </source>
</evidence>
<dbReference type="SUPFAM" id="SSF52402">
    <property type="entry name" value="Adenine nucleotide alpha hydrolases-like"/>
    <property type="match status" value="1"/>
</dbReference>
<dbReference type="Proteomes" id="UP001500740">
    <property type="component" value="Unassembled WGS sequence"/>
</dbReference>
<evidence type="ECO:0000256" key="6">
    <source>
        <dbReference type="ARBA" id="ARBA00022842"/>
    </source>
</evidence>
<organism evidence="12 13">
    <name type="scientific">Alkalibacillus silvisoli</name>
    <dbReference type="NCBI Taxonomy" id="392823"/>
    <lineage>
        <taxon>Bacteria</taxon>
        <taxon>Bacillati</taxon>
        <taxon>Bacillota</taxon>
        <taxon>Bacilli</taxon>
        <taxon>Bacillales</taxon>
        <taxon>Bacillaceae</taxon>
        <taxon>Alkalibacillus</taxon>
    </lineage>
</organism>
<comment type="catalytic activity">
    <reaction evidence="8 10">
        <text>deamido-NAD(+) + NH4(+) + ATP = AMP + diphosphate + NAD(+) + H(+)</text>
        <dbReference type="Rhea" id="RHEA:21188"/>
        <dbReference type="ChEBI" id="CHEBI:15378"/>
        <dbReference type="ChEBI" id="CHEBI:28938"/>
        <dbReference type="ChEBI" id="CHEBI:30616"/>
        <dbReference type="ChEBI" id="CHEBI:33019"/>
        <dbReference type="ChEBI" id="CHEBI:57540"/>
        <dbReference type="ChEBI" id="CHEBI:58437"/>
        <dbReference type="ChEBI" id="CHEBI:456215"/>
        <dbReference type="EC" id="6.3.1.5"/>
    </reaction>
</comment>
<feature type="domain" description="NAD/GMP synthase" evidence="11">
    <location>
        <begin position="5"/>
        <end position="240"/>
    </location>
</feature>
<keyword evidence="2 8" id="KW-0436">Ligase</keyword>
<dbReference type="InterPro" id="IPR022926">
    <property type="entry name" value="NH(3)-dep_NAD(+)_synth"/>
</dbReference>
<evidence type="ECO:0000256" key="4">
    <source>
        <dbReference type="ARBA" id="ARBA00022741"/>
    </source>
</evidence>
<dbReference type="InterPro" id="IPR014729">
    <property type="entry name" value="Rossmann-like_a/b/a_fold"/>
</dbReference>
<comment type="similarity">
    <text evidence="1 8 9">Belongs to the NAD synthetase family.</text>
</comment>
<keyword evidence="5 8" id="KW-0067">ATP-binding</keyword>
<dbReference type="PANTHER" id="PTHR23090">
    <property type="entry name" value="NH 3 /GLUTAMINE-DEPENDENT NAD + SYNTHETASE"/>
    <property type="match status" value="1"/>
</dbReference>
<dbReference type="PANTHER" id="PTHR23090:SF7">
    <property type="entry name" value="NH(3)-DEPENDENT NAD(+) SYNTHETASE"/>
    <property type="match status" value="1"/>
</dbReference>
<dbReference type="CDD" id="cd00553">
    <property type="entry name" value="NAD_synthase"/>
    <property type="match status" value="1"/>
</dbReference>
<dbReference type="Gene3D" id="3.40.50.620">
    <property type="entry name" value="HUPs"/>
    <property type="match status" value="1"/>
</dbReference>
<evidence type="ECO:0000256" key="2">
    <source>
        <dbReference type="ARBA" id="ARBA00022598"/>
    </source>
</evidence>
<gene>
    <name evidence="8 12" type="primary">nadE</name>
    <name evidence="12" type="ORF">GCM10008935_09840</name>
</gene>
<keyword evidence="6 8" id="KW-0460">Magnesium</keyword>
<evidence type="ECO:0000256" key="10">
    <source>
        <dbReference type="RuleBase" id="RU003812"/>
    </source>
</evidence>
<proteinExistence type="inferred from homology"/>
<evidence type="ECO:0000256" key="3">
    <source>
        <dbReference type="ARBA" id="ARBA00022723"/>
    </source>
</evidence>
<feature type="binding site" evidence="8">
    <location>
        <position position="167"/>
    </location>
    <ligand>
        <name>ATP</name>
        <dbReference type="ChEBI" id="CHEBI:30616"/>
    </ligand>
</feature>
<comment type="caution">
    <text evidence="12">The sequence shown here is derived from an EMBL/GenBank/DDBJ whole genome shotgun (WGS) entry which is preliminary data.</text>
</comment>
<dbReference type="EMBL" id="BAAACZ010000009">
    <property type="protein sequence ID" value="GAA0456949.1"/>
    <property type="molecule type" value="Genomic_DNA"/>
</dbReference>
<evidence type="ECO:0000313" key="13">
    <source>
        <dbReference type="Proteomes" id="UP001500740"/>
    </source>
</evidence>
<feature type="binding site" description="in other chain" evidence="8">
    <location>
        <position position="118"/>
    </location>
    <ligand>
        <name>deamido-NAD(+)</name>
        <dbReference type="ChEBI" id="CHEBI:58437"/>
        <note>ligand shared between two neighboring subunits</note>
    </ligand>
</feature>
<dbReference type="InterPro" id="IPR003694">
    <property type="entry name" value="NAD_synthase"/>
</dbReference>
<accession>A0ABP3JKX0</accession>
<feature type="binding site" evidence="8">
    <location>
        <position position="33"/>
    </location>
    <ligand>
        <name>Mg(2+)</name>
        <dbReference type="ChEBI" id="CHEBI:18420"/>
    </ligand>
</feature>
<dbReference type="NCBIfam" id="TIGR00552">
    <property type="entry name" value="nadE"/>
    <property type="match status" value="1"/>
</dbReference>
<evidence type="ECO:0000313" key="12">
    <source>
        <dbReference type="EMBL" id="GAA0456949.1"/>
    </source>
</evidence>
<feature type="binding site" evidence="8">
    <location>
        <position position="143"/>
    </location>
    <ligand>
        <name>Mg(2+)</name>
        <dbReference type="ChEBI" id="CHEBI:18420"/>
    </ligand>
</feature>
<feature type="binding site" description="in other chain" evidence="8">
    <location>
        <position position="151"/>
    </location>
    <ligand>
        <name>deamido-NAD(+)</name>
        <dbReference type="ChEBI" id="CHEBI:58437"/>
        <note>ligand shared between two neighboring subunits</note>
    </ligand>
</feature>
<comment type="function">
    <text evidence="8">Catalyzes the ATP-dependent amidation of deamido-NAD to form NAD. Uses ammonia as a nitrogen source.</text>
</comment>
<feature type="binding site" evidence="8">
    <location>
        <begin position="27"/>
        <end position="34"/>
    </location>
    <ligand>
        <name>ATP</name>
        <dbReference type="ChEBI" id="CHEBI:30616"/>
    </ligand>
</feature>
<keyword evidence="4 8" id="KW-0547">Nucleotide-binding</keyword>
<keyword evidence="7 8" id="KW-0520">NAD</keyword>
<comment type="pathway">
    <text evidence="8">Cofactor biosynthesis; NAD(+) biosynthesis; NAD(+) from deamido-NAD(+) (ammonia route): step 1/1.</text>
</comment>
<keyword evidence="13" id="KW-1185">Reference proteome</keyword>
<evidence type="ECO:0000256" key="5">
    <source>
        <dbReference type="ARBA" id="ARBA00022840"/>
    </source>
</evidence>
<evidence type="ECO:0000256" key="7">
    <source>
        <dbReference type="ARBA" id="ARBA00023027"/>
    </source>
</evidence>
<name>A0ABP3JKX0_9BACI</name>
<feature type="binding site" evidence="8">
    <location>
        <position position="138"/>
    </location>
    <ligand>
        <name>ATP</name>
        <dbReference type="ChEBI" id="CHEBI:30616"/>
    </ligand>
</feature>